<dbReference type="Pfam" id="PF04203">
    <property type="entry name" value="Sortase"/>
    <property type="match status" value="1"/>
</dbReference>
<dbReference type="GO" id="GO:0016787">
    <property type="term" value="F:hydrolase activity"/>
    <property type="evidence" value="ECO:0007669"/>
    <property type="project" value="UniProtKB-KW"/>
</dbReference>
<reference evidence="4" key="1">
    <citation type="submission" date="2020-05" db="EMBL/GenBank/DDBJ databases">
        <authorList>
            <person name="Chiriac C."/>
            <person name="Salcher M."/>
            <person name="Ghai R."/>
            <person name="Kavagutti S V."/>
        </authorList>
    </citation>
    <scope>NUCLEOTIDE SEQUENCE</scope>
</reference>
<accession>A0A6J6HE30</accession>
<dbReference type="InterPro" id="IPR042003">
    <property type="entry name" value="Sortase_E"/>
</dbReference>
<feature type="transmembrane region" description="Helical" evidence="2">
    <location>
        <begin position="227"/>
        <end position="244"/>
    </location>
</feature>
<dbReference type="EMBL" id="CAEZUZ010000021">
    <property type="protein sequence ID" value="CAB4610199.1"/>
    <property type="molecule type" value="Genomic_DNA"/>
</dbReference>
<name>A0A6J6HE30_9ZZZZ</name>
<keyword evidence="1" id="KW-0378">Hydrolase</keyword>
<dbReference type="AlphaFoldDB" id="A0A6J6HE30"/>
<evidence type="ECO:0000313" key="4">
    <source>
        <dbReference type="EMBL" id="CAB4610199.1"/>
    </source>
</evidence>
<evidence type="ECO:0000256" key="2">
    <source>
        <dbReference type="SAM" id="Phobius"/>
    </source>
</evidence>
<dbReference type="InterPro" id="IPR005754">
    <property type="entry name" value="Sortase"/>
</dbReference>
<dbReference type="InterPro" id="IPR023365">
    <property type="entry name" value="Sortase_dom-sf"/>
</dbReference>
<protein>
    <submittedName>
        <fullName evidence="4">Unannotated protein</fullName>
    </submittedName>
</protein>
<keyword evidence="2" id="KW-0472">Membrane</keyword>
<dbReference type="EMBL" id="CAEZUL010000044">
    <property type="protein sequence ID" value="CAB4597526.1"/>
    <property type="molecule type" value="Genomic_DNA"/>
</dbReference>
<dbReference type="Gene3D" id="2.40.260.10">
    <property type="entry name" value="Sortase"/>
    <property type="match status" value="1"/>
</dbReference>
<keyword evidence="2" id="KW-1133">Transmembrane helix</keyword>
<gene>
    <name evidence="3" type="ORF">UFOPK1808_00538</name>
    <name evidence="4" type="ORF">UFOPK1889_00240</name>
</gene>
<proteinExistence type="predicted"/>
<keyword evidence="2" id="KW-0812">Transmembrane</keyword>
<dbReference type="CDD" id="cd05830">
    <property type="entry name" value="Sortase_E"/>
    <property type="match status" value="1"/>
</dbReference>
<evidence type="ECO:0000313" key="3">
    <source>
        <dbReference type="EMBL" id="CAB4597526.1"/>
    </source>
</evidence>
<dbReference type="NCBIfam" id="TIGR01076">
    <property type="entry name" value="sortase_fam"/>
    <property type="match status" value="1"/>
</dbReference>
<feature type="transmembrane region" description="Helical" evidence="2">
    <location>
        <begin position="256"/>
        <end position="274"/>
    </location>
</feature>
<evidence type="ECO:0000256" key="1">
    <source>
        <dbReference type="ARBA" id="ARBA00022801"/>
    </source>
</evidence>
<sequence length="285" mass="30424">MAEKDSPTIGMFSRILDRIGKTMVASGLLLLAFVAYQLWGTGFAEHSAQQSLERQFAVQKPGLVLPSGVVGRISIPAIDVEKYVVAGVTLSDLKRGPGLFPGSPLPGQLGNVAIAGHRTTYGAPFGRINEIQKNDSIVLETTSGTYTYIVQSAPRVVSSTDVKVAQTTDPNSAIVTLVSCHPKWTSAKRIIVVGLLDSTVTPQPPTPLAVAATSTVALTQGWFHDSSAWPTVIALALLLMATFGATKRIARRRGKILIYPAGLVVFGLLLFVFFENVSRLLPTNL</sequence>
<dbReference type="SUPFAM" id="SSF63817">
    <property type="entry name" value="Sortase"/>
    <property type="match status" value="1"/>
</dbReference>
<organism evidence="4">
    <name type="scientific">freshwater metagenome</name>
    <dbReference type="NCBI Taxonomy" id="449393"/>
    <lineage>
        <taxon>unclassified sequences</taxon>
        <taxon>metagenomes</taxon>
        <taxon>ecological metagenomes</taxon>
    </lineage>
</organism>